<dbReference type="FunFam" id="1.10.555.10:FF:000018">
    <property type="entry name" value="Rho GTPase activating protein 28"/>
    <property type="match status" value="1"/>
</dbReference>
<dbReference type="CDD" id="cd04391">
    <property type="entry name" value="RhoGAP_ARHGAP18"/>
    <property type="match status" value="1"/>
</dbReference>
<sequence length="594" mass="67220">ESLDNLSMDSFWLEVENIKQSAEAEQEECSLADVKTQEGFWFSASEEAAAEWLQDAGLSDLLGDGASENDNIMLLSTLTKTQAAAVQRRLDTYSRSRRRKNKHPVRDVRDIFGVQQLSGSRMQVCPTSLGTVPSPFWLSEIQDDFSSVAETQDYSCTVRNPGKEEVFNMDVAYSEQAAVLLKGSFLSESRRLKDGNALTKFKISKGRLGLTRIGDLSAQDMKKIPTLALIELTALCDVLGFELKRNKAAKLKTTEKRLFGVPLNTLLENDQKLLPNTKVPLLLQALLSCLEKRGLETEGILRVSGSQTRIKSLEQKLEREFYTGLFRWDEVHQNDVSGLLKRFIRELPAPLLTAEYLPAFAAVQNIPDLKQRLQALNLLILILPEPNRNTLKALLEFLSKVVSRENNNKMNLWNVSTVMAPNLFMHKGLPNKIPEGKEKQLAEGAADVVRMMIHYQDLLWTVSSFLVAQVRKLNESNSKRYQFCDKRIKNLLRKIHADKEKVEKKQAEPSKTVKVHASLLLKDSLEVHLNNATRVADVLKQFQKNLNNSMECTNLLLYEVGGNIGERCLDPDTYLLDLYHINPHAEWIIKQNPS</sequence>
<dbReference type="SUPFAM" id="SSF48350">
    <property type="entry name" value="GTPase activation domain, GAP"/>
    <property type="match status" value="1"/>
</dbReference>
<dbReference type="GO" id="GO:0005737">
    <property type="term" value="C:cytoplasm"/>
    <property type="evidence" value="ECO:0007669"/>
    <property type="project" value="TreeGrafter"/>
</dbReference>
<dbReference type="Proteomes" id="UP000053760">
    <property type="component" value="Unassembled WGS sequence"/>
</dbReference>
<dbReference type="InterPro" id="IPR057323">
    <property type="entry name" value="RHG40/28/18_ubiquitin"/>
</dbReference>
<dbReference type="InterPro" id="IPR000198">
    <property type="entry name" value="RhoGAP_dom"/>
</dbReference>
<dbReference type="STRING" id="55661.A0A091GAV9"/>
<dbReference type="PANTHER" id="PTHR14963:SF4">
    <property type="entry name" value="RHO GTPASE-ACTIVATING PROTEIN 40"/>
    <property type="match status" value="1"/>
</dbReference>
<dbReference type="Gene3D" id="1.10.555.10">
    <property type="entry name" value="Rho GTPase activation protein"/>
    <property type="match status" value="1"/>
</dbReference>
<dbReference type="Pfam" id="PF25442">
    <property type="entry name" value="Ubiquitin_RHG40_C"/>
    <property type="match status" value="1"/>
</dbReference>
<evidence type="ECO:0000256" key="2">
    <source>
        <dbReference type="ARBA" id="ARBA00055252"/>
    </source>
</evidence>
<dbReference type="GO" id="GO:0007165">
    <property type="term" value="P:signal transduction"/>
    <property type="evidence" value="ECO:0007669"/>
    <property type="project" value="InterPro"/>
</dbReference>
<evidence type="ECO:0000256" key="1">
    <source>
        <dbReference type="ARBA" id="ARBA00022468"/>
    </source>
</evidence>
<feature type="domain" description="Rho-GAP" evidence="3">
    <location>
        <begin position="261"/>
        <end position="460"/>
    </location>
</feature>
<evidence type="ECO:0000313" key="5">
    <source>
        <dbReference type="Proteomes" id="UP000053760"/>
    </source>
</evidence>
<dbReference type="EMBL" id="KL448044">
    <property type="protein sequence ID" value="KFO79515.1"/>
    <property type="molecule type" value="Genomic_DNA"/>
</dbReference>
<comment type="function">
    <text evidence="2">GTPase activator for the Rho-type GTPases by converting them to an inactive GDP-bound state.</text>
</comment>
<keyword evidence="5" id="KW-1185">Reference proteome</keyword>
<protein>
    <submittedName>
        <fullName evidence="4">Rho GTPase-activating protein 40</fullName>
    </submittedName>
</protein>
<dbReference type="AlphaFoldDB" id="A0A091GAV9"/>
<keyword evidence="1" id="KW-0343">GTPase activation</keyword>
<gene>
    <name evidence="4" type="ORF">N303_01469</name>
</gene>
<dbReference type="GO" id="GO:0030833">
    <property type="term" value="P:regulation of actin filament polymerization"/>
    <property type="evidence" value="ECO:0007669"/>
    <property type="project" value="TreeGrafter"/>
</dbReference>
<dbReference type="InterPro" id="IPR008936">
    <property type="entry name" value="Rho_GTPase_activation_prot"/>
</dbReference>
<reference evidence="4 5" key="1">
    <citation type="submission" date="2014-04" db="EMBL/GenBank/DDBJ databases">
        <title>Genome evolution of avian class.</title>
        <authorList>
            <person name="Zhang G."/>
            <person name="Li C."/>
        </authorList>
    </citation>
    <scope>NUCLEOTIDE SEQUENCE [LARGE SCALE GENOMIC DNA]</scope>
    <source>
        <strain evidence="4">BGI_N303</strain>
    </source>
</reference>
<evidence type="ECO:0000313" key="4">
    <source>
        <dbReference type="EMBL" id="KFO79515.1"/>
    </source>
</evidence>
<proteinExistence type="predicted"/>
<dbReference type="SMART" id="SM00324">
    <property type="entry name" value="RhoGAP"/>
    <property type="match status" value="1"/>
</dbReference>
<dbReference type="Pfam" id="PF00620">
    <property type="entry name" value="RhoGAP"/>
    <property type="match status" value="1"/>
</dbReference>
<feature type="non-terminal residue" evidence="4">
    <location>
        <position position="1"/>
    </location>
</feature>
<feature type="non-terminal residue" evidence="4">
    <location>
        <position position="594"/>
    </location>
</feature>
<dbReference type="GO" id="GO:0005096">
    <property type="term" value="F:GTPase activator activity"/>
    <property type="evidence" value="ECO:0007669"/>
    <property type="project" value="UniProtKB-KW"/>
</dbReference>
<dbReference type="GO" id="GO:0051056">
    <property type="term" value="P:regulation of small GTPase mediated signal transduction"/>
    <property type="evidence" value="ECO:0007669"/>
    <property type="project" value="TreeGrafter"/>
</dbReference>
<dbReference type="PANTHER" id="PTHR14963">
    <property type="entry name" value="RHO GTPASE ACTIVATING PROTEIN 18,19-RELATED"/>
    <property type="match status" value="1"/>
</dbReference>
<organism evidence="4 5">
    <name type="scientific">Cuculus canorus</name>
    <name type="common">Common cuckoo</name>
    <dbReference type="NCBI Taxonomy" id="55661"/>
    <lineage>
        <taxon>Eukaryota</taxon>
        <taxon>Metazoa</taxon>
        <taxon>Chordata</taxon>
        <taxon>Craniata</taxon>
        <taxon>Vertebrata</taxon>
        <taxon>Euteleostomi</taxon>
        <taxon>Archelosauria</taxon>
        <taxon>Archosauria</taxon>
        <taxon>Dinosauria</taxon>
        <taxon>Saurischia</taxon>
        <taxon>Theropoda</taxon>
        <taxon>Coelurosauria</taxon>
        <taxon>Aves</taxon>
        <taxon>Neognathae</taxon>
        <taxon>Neoaves</taxon>
        <taxon>Otidimorphae</taxon>
        <taxon>Cuculiformes</taxon>
        <taxon>Cuculidae</taxon>
        <taxon>Cuculus</taxon>
    </lineage>
</organism>
<accession>A0A091GAV9</accession>
<evidence type="ECO:0000259" key="3">
    <source>
        <dbReference type="PROSITE" id="PS50238"/>
    </source>
</evidence>
<dbReference type="PROSITE" id="PS50238">
    <property type="entry name" value="RHOGAP"/>
    <property type="match status" value="1"/>
</dbReference>
<name>A0A091GAV9_CUCCA</name>